<feature type="region of interest" description="Disordered" evidence="1">
    <location>
        <begin position="535"/>
        <end position="634"/>
    </location>
</feature>
<feature type="compositionally biased region" description="Basic and acidic residues" evidence="1">
    <location>
        <begin position="1170"/>
        <end position="1182"/>
    </location>
</feature>
<dbReference type="EMBL" id="ML976983">
    <property type="protein sequence ID" value="KAF1960115.1"/>
    <property type="molecule type" value="Genomic_DNA"/>
</dbReference>
<organism evidence="4 5">
    <name type="scientific">Byssothecium circinans</name>
    <dbReference type="NCBI Taxonomy" id="147558"/>
    <lineage>
        <taxon>Eukaryota</taxon>
        <taxon>Fungi</taxon>
        <taxon>Dikarya</taxon>
        <taxon>Ascomycota</taxon>
        <taxon>Pezizomycotina</taxon>
        <taxon>Dothideomycetes</taxon>
        <taxon>Pleosporomycetidae</taxon>
        <taxon>Pleosporales</taxon>
        <taxon>Massarineae</taxon>
        <taxon>Massarinaceae</taxon>
        <taxon>Byssothecium</taxon>
    </lineage>
</organism>
<feature type="compositionally biased region" description="Polar residues" evidence="1">
    <location>
        <begin position="465"/>
        <end position="485"/>
    </location>
</feature>
<feature type="compositionally biased region" description="Polar residues" evidence="1">
    <location>
        <begin position="1014"/>
        <end position="1024"/>
    </location>
</feature>
<dbReference type="GO" id="GO:0016020">
    <property type="term" value="C:membrane"/>
    <property type="evidence" value="ECO:0007669"/>
    <property type="project" value="InterPro"/>
</dbReference>
<feature type="compositionally biased region" description="Basic and acidic residues" evidence="1">
    <location>
        <begin position="1255"/>
        <end position="1270"/>
    </location>
</feature>
<feature type="domain" description="Dystroglycan-type cadherin-like" evidence="3">
    <location>
        <begin position="30"/>
        <end position="124"/>
    </location>
</feature>
<keyword evidence="2" id="KW-0812">Transmembrane</keyword>
<feature type="compositionally biased region" description="Polar residues" evidence="1">
    <location>
        <begin position="1183"/>
        <end position="1199"/>
    </location>
</feature>
<proteinExistence type="predicted"/>
<gene>
    <name evidence="4" type="ORF">CC80DRAFT_285326</name>
</gene>
<feature type="region of interest" description="Disordered" evidence="1">
    <location>
        <begin position="777"/>
        <end position="894"/>
    </location>
</feature>
<feature type="compositionally biased region" description="Polar residues" evidence="1">
    <location>
        <begin position="1102"/>
        <end position="1112"/>
    </location>
</feature>
<dbReference type="CDD" id="cd12087">
    <property type="entry name" value="TM_EGFR-like"/>
    <property type="match status" value="1"/>
</dbReference>
<feature type="compositionally biased region" description="Basic residues" evidence="1">
    <location>
        <begin position="864"/>
        <end position="874"/>
    </location>
</feature>
<name>A0A6A5U5J5_9PLEO</name>
<feature type="domain" description="Dystroglycan-type cadherin-like" evidence="3">
    <location>
        <begin position="382"/>
        <end position="477"/>
    </location>
</feature>
<dbReference type="GO" id="GO:0005509">
    <property type="term" value="F:calcium ion binding"/>
    <property type="evidence" value="ECO:0007669"/>
    <property type="project" value="InterPro"/>
</dbReference>
<dbReference type="InterPro" id="IPR013783">
    <property type="entry name" value="Ig-like_fold"/>
</dbReference>
<feature type="region of interest" description="Disordered" evidence="1">
    <location>
        <begin position="653"/>
        <end position="708"/>
    </location>
</feature>
<feature type="compositionally biased region" description="Basic and acidic residues" evidence="1">
    <location>
        <begin position="829"/>
        <end position="847"/>
    </location>
</feature>
<feature type="region of interest" description="Disordered" evidence="1">
    <location>
        <begin position="962"/>
        <end position="1205"/>
    </location>
</feature>
<dbReference type="Pfam" id="PF05345">
    <property type="entry name" value="He_PIG"/>
    <property type="match status" value="3"/>
</dbReference>
<feature type="transmembrane region" description="Helical" evidence="2">
    <location>
        <begin position="502"/>
        <end position="526"/>
    </location>
</feature>
<feature type="compositionally biased region" description="Basic and acidic residues" evidence="1">
    <location>
        <begin position="875"/>
        <end position="886"/>
    </location>
</feature>
<keyword evidence="2" id="KW-0472">Membrane</keyword>
<feature type="region of interest" description="Disordered" evidence="1">
    <location>
        <begin position="464"/>
        <end position="498"/>
    </location>
</feature>
<evidence type="ECO:0000259" key="3">
    <source>
        <dbReference type="SMART" id="SM00736"/>
    </source>
</evidence>
<dbReference type="InterPro" id="IPR015919">
    <property type="entry name" value="Cadherin-like_sf"/>
</dbReference>
<dbReference type="InterPro" id="IPR006644">
    <property type="entry name" value="Cadg"/>
</dbReference>
<dbReference type="Proteomes" id="UP000800035">
    <property type="component" value="Unassembled WGS sequence"/>
</dbReference>
<feature type="compositionally biased region" description="Basic and acidic residues" evidence="1">
    <location>
        <begin position="981"/>
        <end position="998"/>
    </location>
</feature>
<feature type="compositionally biased region" description="Polar residues" evidence="1">
    <location>
        <begin position="790"/>
        <end position="801"/>
    </location>
</feature>
<evidence type="ECO:0000313" key="4">
    <source>
        <dbReference type="EMBL" id="KAF1960115.1"/>
    </source>
</evidence>
<evidence type="ECO:0000256" key="2">
    <source>
        <dbReference type="SAM" id="Phobius"/>
    </source>
</evidence>
<reference evidence="4" key="1">
    <citation type="journal article" date="2020" name="Stud. Mycol.">
        <title>101 Dothideomycetes genomes: a test case for predicting lifestyles and emergence of pathogens.</title>
        <authorList>
            <person name="Haridas S."/>
            <person name="Albert R."/>
            <person name="Binder M."/>
            <person name="Bloem J."/>
            <person name="Labutti K."/>
            <person name="Salamov A."/>
            <person name="Andreopoulos B."/>
            <person name="Baker S."/>
            <person name="Barry K."/>
            <person name="Bills G."/>
            <person name="Bluhm B."/>
            <person name="Cannon C."/>
            <person name="Castanera R."/>
            <person name="Culley D."/>
            <person name="Daum C."/>
            <person name="Ezra D."/>
            <person name="Gonzalez J."/>
            <person name="Henrissat B."/>
            <person name="Kuo A."/>
            <person name="Liang C."/>
            <person name="Lipzen A."/>
            <person name="Lutzoni F."/>
            <person name="Magnuson J."/>
            <person name="Mondo S."/>
            <person name="Nolan M."/>
            <person name="Ohm R."/>
            <person name="Pangilinan J."/>
            <person name="Park H.-J."/>
            <person name="Ramirez L."/>
            <person name="Alfaro M."/>
            <person name="Sun H."/>
            <person name="Tritt A."/>
            <person name="Yoshinaga Y."/>
            <person name="Zwiers L.-H."/>
            <person name="Turgeon B."/>
            <person name="Goodwin S."/>
            <person name="Spatafora J."/>
            <person name="Crous P."/>
            <person name="Grigoriev I."/>
        </authorList>
    </citation>
    <scope>NUCLEOTIDE SEQUENCE</scope>
    <source>
        <strain evidence="4">CBS 675.92</strain>
    </source>
</reference>
<feature type="compositionally biased region" description="Polar residues" evidence="1">
    <location>
        <begin position="1067"/>
        <end position="1089"/>
    </location>
</feature>
<feature type="compositionally biased region" description="Basic and acidic residues" evidence="1">
    <location>
        <begin position="564"/>
        <end position="579"/>
    </location>
</feature>
<protein>
    <recommendedName>
        <fullName evidence="3">Dystroglycan-type cadherin-like domain-containing protein</fullName>
    </recommendedName>
</protein>
<keyword evidence="5" id="KW-1185">Reference proteome</keyword>
<dbReference type="OrthoDB" id="41532at2759"/>
<dbReference type="SMART" id="SM00736">
    <property type="entry name" value="CADG"/>
    <property type="match status" value="3"/>
</dbReference>
<feature type="domain" description="Dystroglycan-type cadherin-like" evidence="3">
    <location>
        <begin position="139"/>
        <end position="238"/>
    </location>
</feature>
<dbReference type="SUPFAM" id="SSF49313">
    <property type="entry name" value="Cadherin-like"/>
    <property type="match status" value="4"/>
</dbReference>
<feature type="compositionally biased region" description="Basic residues" evidence="1">
    <location>
        <begin position="675"/>
        <end position="689"/>
    </location>
</feature>
<feature type="compositionally biased region" description="Polar residues" evidence="1">
    <location>
        <begin position="691"/>
        <end position="708"/>
    </location>
</feature>
<sequence>MAITRSLDTLFRAKALAFITLIATATASPQINYPLNLQLPPVAKVGEAYSFQFASTTFQSVTDKLQYSLVGSPSWLHISSNNRTLWGTPGSKDGGTASFTITAAGEAGAVANMDSKLLVANDGPKAVGNVSQYLSKTGTLSGPSSVVLLPSKPFEVKFEKDMFDSKGTTLTYYATSADHTPLPAWISFDAQSLRFAGTTPFSPAPQSFDLLLIASDAPGYAAASISFTLDVSNHQLLFRPLTQTLNMSKGDQVQISGLKSMLFLDNSPIRDEDLQSASADLPSWLSFDERSFDITGTPPSGLMSQDLSITVRDKYGDTSEHGLHVTFTSKLFTSAIEQLNITLGQHFEYTIPRSVLVEDGESVSMDLGDLGTWLHVTFTSKLFTSAIEQLNITLGQHFEYTIPRSVLVEDGESVSMDLGDLGTWLHFDPAALTIAGTIPNDVSIRDTDLSLTATSSDGKLKDTQTFHVQISSGSPSTDTRASQSDGHGPSTPHNGLSSSKKVGIVVGSVVAGLVLALILVAIMFLICRRKKQEKGYISPRTPRCPRKADISRPIPNSDTVYDFDLEKGKDDDTLERTPEHPPQLNLILPRDNLQQKRKETHSLTSSVDEAGHDTFADFSGSVGLPEEAGPSHRPHDSMKIATEMARGSAASAFQQKKRTAEVHRNSSRRSSGLPAHRRLTSIGHGRIKHTYSPSRSTNDYSTNRRSVGSSSWITNTMSMVSTVHSVQPQPTKARHTTQFTTPLERHGSIRPVPTSSTSESLVDRRNEKLLTSYMPKSRSAKSPFFKGANSRVSSGSQTPATPTLDVGSKPDTALTPKSPNIAKTNDVIIEERTSPDLPESLRIRRPSDTPSPIVGSEKFPGSLRSKKSRAAFKRRQTEALTEKSLESVEGTSARPETTIYSRFPLSRRENTRDSLRATELKSSLNEQLGTKVFKDDEISDSEYSDEEGTIVEAENRRTIKLNEFTLPPLDPKKAKKNSRRTSKEGKRDSTKELKRISQRDPTPFSLSLEHGGKENQSSSYSLNFGQERPTPARGATATTAMTVKTNTSSPSRPKTSVGIFPVHARTVSRTVNRISTVRNSQRRPLSRENSTQERHSRKSIHSRTQSRQSTTAPGKHREHSRTQSGAYPHFDASTLSQFGAAGTSGATADTKPTDHRRRSKRESNGSQSHYNRESREVKDSTKRNSGAGTHSSKHLSSTAREAHRSRIAQLQISENTSPFYHANRDSAISSPVTPTPPRHSMNVGLGLSLGNEEDTPARESVARQSRRERTPLSVLDDGNGGSPERVRGGEASGKGKAPVTEEIDEGIEQGGDSWKGRWGSFRWRSGGGTFWGKNDTAFI</sequence>
<dbReference type="Gene3D" id="2.60.40.10">
    <property type="entry name" value="Immunoglobulins"/>
    <property type="match status" value="4"/>
</dbReference>
<keyword evidence="2" id="KW-1133">Transmembrane helix</keyword>
<feature type="compositionally biased region" description="Low complexity" evidence="1">
    <location>
        <begin position="1028"/>
        <end position="1047"/>
    </location>
</feature>
<feature type="region of interest" description="Disordered" evidence="1">
    <location>
        <begin position="1221"/>
        <end position="1314"/>
    </location>
</feature>
<evidence type="ECO:0000256" key="1">
    <source>
        <dbReference type="SAM" id="MobiDB-lite"/>
    </source>
</evidence>
<accession>A0A6A5U5J5</accession>
<feature type="compositionally biased region" description="Low complexity" evidence="1">
    <location>
        <begin position="1139"/>
        <end position="1150"/>
    </location>
</feature>
<evidence type="ECO:0000313" key="5">
    <source>
        <dbReference type="Proteomes" id="UP000800035"/>
    </source>
</evidence>